<dbReference type="Proteomes" id="UP000592216">
    <property type="component" value="Unassembled WGS sequence"/>
</dbReference>
<gene>
    <name evidence="1" type="ORF">HJ536_19290</name>
</gene>
<dbReference type="RefSeq" id="WP_177159043.1">
    <property type="nucleotide sequence ID" value="NZ_JABCJE010000016.1"/>
</dbReference>
<name>A0A850QAZ2_9RHOB</name>
<accession>A0A850QAZ2</accession>
<sequence>MTRAIEAGDSPFQGMVPAVLDQIFEELSASIDRSPETLRELYFLTSHGHFTRSLEEMNKILFQLGPFQREIVSRLRGGPESFKQPYCPNRQMLFDAVQSALVTNPRIKLLEHLAPGNAVFFRFGPASGSSIEVCLNTRLNPLGTYSQDVLRDSQTGTRLNCMLRPLFGDFRDSSYHCPDDVQRWTVDILRYASAVFEWWETDQNENPSVP</sequence>
<evidence type="ECO:0000313" key="2">
    <source>
        <dbReference type="Proteomes" id="UP000592216"/>
    </source>
</evidence>
<proteinExistence type="predicted"/>
<dbReference type="AlphaFoldDB" id="A0A850QAZ2"/>
<comment type="caution">
    <text evidence="1">The sequence shown here is derived from an EMBL/GenBank/DDBJ whole genome shotgun (WGS) entry which is preliminary data.</text>
</comment>
<dbReference type="EMBL" id="JABCJE010000016">
    <property type="protein sequence ID" value="NVO25502.1"/>
    <property type="molecule type" value="Genomic_DNA"/>
</dbReference>
<protein>
    <submittedName>
        <fullName evidence="1">Uncharacterized protein</fullName>
    </submittedName>
</protein>
<organism evidence="1 2">
    <name type="scientific">Donghicola mangrovi</name>
    <dbReference type="NCBI Taxonomy" id="2729614"/>
    <lineage>
        <taxon>Bacteria</taxon>
        <taxon>Pseudomonadati</taxon>
        <taxon>Pseudomonadota</taxon>
        <taxon>Alphaproteobacteria</taxon>
        <taxon>Rhodobacterales</taxon>
        <taxon>Roseobacteraceae</taxon>
        <taxon>Donghicola</taxon>
    </lineage>
</organism>
<evidence type="ECO:0000313" key="1">
    <source>
        <dbReference type="EMBL" id="NVO25502.1"/>
    </source>
</evidence>
<reference evidence="1 2" key="1">
    <citation type="submission" date="2020-04" db="EMBL/GenBank/DDBJ databases">
        <title>Donghicola sp., a member of the Rhodobacteraceae family isolated from mangrove forest in Thailand.</title>
        <authorList>
            <person name="Charoenyingcharoen P."/>
            <person name="Yukphan P."/>
        </authorList>
    </citation>
    <scope>NUCLEOTIDE SEQUENCE [LARGE SCALE GENOMIC DNA]</scope>
    <source>
        <strain evidence="1 2">B5-SW-15</strain>
    </source>
</reference>